<sequence length="287" mass="31407">MVIGVDIGGTNIRAGLIENGVVIHQNQCALQNKDSMEATLYQLIETIKPLTTQAVEGIGIGVPSVVDIEQGVVYDVANIPAWKRLELKRIVQERLHLPVKINNDVNCFTLGEYHYGVAKGIGSLIGVTIGTGMGAGLILNHQLYMGHNCGAGEIGLLPYLNKTLEEYVGSQFFMDRMQKSAEEIAKEAIGGDHQAMRLWEEFGLHVGEALKIMLYAYDPEVVVLGGSISKAYPLFKKSMEESMRSFAYSNTLQKVRVLASEHSHIALLGAASLIQFDMNVFAKGTRI</sequence>
<accession>A0ABW6B807</accession>
<dbReference type="InterPro" id="IPR000600">
    <property type="entry name" value="ROK"/>
</dbReference>
<dbReference type="RefSeq" id="WP_013665193.1">
    <property type="nucleotide sequence ID" value="NZ_JAHVDN010000003.1"/>
</dbReference>
<dbReference type="PANTHER" id="PTHR18964:SF149">
    <property type="entry name" value="BIFUNCTIONAL UDP-N-ACETYLGLUCOSAMINE 2-EPIMERASE_N-ACETYLMANNOSAMINE KINASE"/>
    <property type="match status" value="1"/>
</dbReference>
<comment type="similarity">
    <text evidence="1">Belongs to the ROK (NagC/XylR) family.</text>
</comment>
<dbReference type="Gene3D" id="3.30.420.40">
    <property type="match status" value="2"/>
</dbReference>
<dbReference type="EMBL" id="JBHUPA010000039">
    <property type="protein sequence ID" value="MFD2965670.1"/>
    <property type="molecule type" value="Genomic_DNA"/>
</dbReference>
<organism evidence="2 3">
    <name type="scientific">Olivibacter jilunii</name>
    <dbReference type="NCBI Taxonomy" id="985016"/>
    <lineage>
        <taxon>Bacteria</taxon>
        <taxon>Pseudomonadati</taxon>
        <taxon>Bacteroidota</taxon>
        <taxon>Sphingobacteriia</taxon>
        <taxon>Sphingobacteriales</taxon>
        <taxon>Sphingobacteriaceae</taxon>
        <taxon>Olivibacter</taxon>
    </lineage>
</organism>
<dbReference type="Pfam" id="PF00480">
    <property type="entry name" value="ROK"/>
    <property type="match status" value="1"/>
</dbReference>
<evidence type="ECO:0000313" key="3">
    <source>
        <dbReference type="Proteomes" id="UP001597560"/>
    </source>
</evidence>
<evidence type="ECO:0000313" key="2">
    <source>
        <dbReference type="EMBL" id="MFD2965670.1"/>
    </source>
</evidence>
<dbReference type="PANTHER" id="PTHR18964">
    <property type="entry name" value="ROK (REPRESSOR, ORF, KINASE) FAMILY"/>
    <property type="match status" value="1"/>
</dbReference>
<comment type="caution">
    <text evidence="2">The sequence shown here is derived from an EMBL/GenBank/DDBJ whole genome shotgun (WGS) entry which is preliminary data.</text>
</comment>
<protein>
    <submittedName>
        <fullName evidence="2">ROK family protein</fullName>
    </submittedName>
</protein>
<keyword evidence="3" id="KW-1185">Reference proteome</keyword>
<reference evidence="3" key="1">
    <citation type="journal article" date="2019" name="Int. J. Syst. Evol. Microbiol.">
        <title>The Global Catalogue of Microorganisms (GCM) 10K type strain sequencing project: providing services to taxonomists for standard genome sequencing and annotation.</title>
        <authorList>
            <consortium name="The Broad Institute Genomics Platform"/>
            <consortium name="The Broad Institute Genome Sequencing Center for Infectious Disease"/>
            <person name="Wu L."/>
            <person name="Ma J."/>
        </authorList>
    </citation>
    <scope>NUCLEOTIDE SEQUENCE [LARGE SCALE GENOMIC DNA]</scope>
    <source>
        <strain evidence="3">KCTC 23098</strain>
    </source>
</reference>
<dbReference type="Proteomes" id="UP001597560">
    <property type="component" value="Unassembled WGS sequence"/>
</dbReference>
<gene>
    <name evidence="2" type="ORF">ACFS6J_27970</name>
</gene>
<evidence type="ECO:0000256" key="1">
    <source>
        <dbReference type="ARBA" id="ARBA00006479"/>
    </source>
</evidence>
<name>A0ABW6B807_9SPHI</name>
<dbReference type="InterPro" id="IPR043129">
    <property type="entry name" value="ATPase_NBD"/>
</dbReference>
<dbReference type="SUPFAM" id="SSF53067">
    <property type="entry name" value="Actin-like ATPase domain"/>
    <property type="match status" value="1"/>
</dbReference>
<dbReference type="CDD" id="cd23763">
    <property type="entry name" value="ASKHA_ATPase_ROK"/>
    <property type="match status" value="1"/>
</dbReference>
<proteinExistence type="inferred from homology"/>